<dbReference type="Gene3D" id="3.30.1360.120">
    <property type="entry name" value="Probable tRNA modification gtpase trme, domain 1"/>
    <property type="match status" value="1"/>
</dbReference>
<evidence type="ECO:0000313" key="3">
    <source>
        <dbReference type="Proteomes" id="UP000634229"/>
    </source>
</evidence>
<dbReference type="InterPro" id="IPR006222">
    <property type="entry name" value="GCVT_N"/>
</dbReference>
<dbReference type="SUPFAM" id="SSF103025">
    <property type="entry name" value="Folate-binding domain"/>
    <property type="match status" value="1"/>
</dbReference>
<organism evidence="2 3">
    <name type="scientific">Streptomyces coffeae</name>
    <dbReference type="NCBI Taxonomy" id="621382"/>
    <lineage>
        <taxon>Bacteria</taxon>
        <taxon>Bacillati</taxon>
        <taxon>Actinomycetota</taxon>
        <taxon>Actinomycetes</taxon>
        <taxon>Kitasatosporales</taxon>
        <taxon>Streptomycetaceae</taxon>
        <taxon>Streptomyces</taxon>
    </lineage>
</organism>
<gene>
    <name evidence="2" type="ORF">JK363_28605</name>
</gene>
<protein>
    <submittedName>
        <fullName evidence="2">Aminomethyltransferase family protein</fullName>
    </submittedName>
</protein>
<dbReference type="InterPro" id="IPR027266">
    <property type="entry name" value="TrmE/GcvT-like"/>
</dbReference>
<comment type="caution">
    <text evidence="2">The sequence shown here is derived from an EMBL/GenBank/DDBJ whole genome shotgun (WGS) entry which is preliminary data.</text>
</comment>
<reference evidence="2 3" key="1">
    <citation type="submission" date="2021-01" db="EMBL/GenBank/DDBJ databases">
        <title>WGS of actinomycetes isolated from Thailand.</title>
        <authorList>
            <person name="Thawai C."/>
        </authorList>
    </citation>
    <scope>NUCLEOTIDE SEQUENCE [LARGE SCALE GENOMIC DNA]</scope>
    <source>
        <strain evidence="2 3">CA1R205</strain>
    </source>
</reference>
<sequence length="434" mass="47585">MLKNGPTGAFEIPGRGEFGNWRDEQRAWKTTAVVFDQSFHMTDVYFRGPDVRRLLSDTGVNSFRTFGRNRAKQFVACNEDGYVIGDAVLFGFEEDEVSLVGRPAVPNWVAYQAAVGGYDVTVTRDERTVANNGRRRTFRYQLQGPNALKIVEKAHGGPIERIRFFHMGEFTLAGCQLRALNHTMSGIPGEEMTGLELIGPAAEGPAVMAALLEAGVEFGLVRGGAIAYPTTGFESGWIPSPTPAIYSGAALKPYRQWLTADSWEASISLGGSFDAPNIEDYYQTPWDLGYGNLVKYDHDFIGRAALERLVDAPHRCKVWLRWHDEDVKRVLASSLFDEPGTGAKYLDIPKSVYSTLPFDKVLVGDRLVGLSTSTGYTVNVGGWLSLAMLDEADARDGAEVTVVWGESDGGSGKPTVERHVQTEIRATVSTMPLA</sequence>
<name>A0ABS1NKI9_9ACTN</name>
<proteinExistence type="predicted"/>
<dbReference type="EMBL" id="JAERRF010000020">
    <property type="protein sequence ID" value="MBL1100561.1"/>
    <property type="molecule type" value="Genomic_DNA"/>
</dbReference>
<accession>A0ABS1NKI9</accession>
<evidence type="ECO:0000313" key="2">
    <source>
        <dbReference type="EMBL" id="MBL1100561.1"/>
    </source>
</evidence>
<evidence type="ECO:0000259" key="1">
    <source>
        <dbReference type="Pfam" id="PF01571"/>
    </source>
</evidence>
<keyword evidence="3" id="KW-1185">Reference proteome</keyword>
<feature type="domain" description="GCVT N-terminal" evidence="1">
    <location>
        <begin position="18"/>
        <end position="237"/>
    </location>
</feature>
<dbReference type="Proteomes" id="UP000634229">
    <property type="component" value="Unassembled WGS sequence"/>
</dbReference>
<dbReference type="Pfam" id="PF01571">
    <property type="entry name" value="GCV_T"/>
    <property type="match status" value="1"/>
</dbReference>